<protein>
    <submittedName>
        <fullName evidence="1">Uncharacterized protein</fullName>
    </submittedName>
</protein>
<dbReference type="AlphaFoldDB" id="A0A9Q9UVA9"/>
<dbReference type="Proteomes" id="UP000176944">
    <property type="component" value="Chromosome"/>
</dbReference>
<gene>
    <name evidence="1" type="ORF">BJP36_40360</name>
</gene>
<name>A0A9Q9UVA9_MOOP1</name>
<dbReference type="EMBL" id="CP017708">
    <property type="protein sequence ID" value="WAN68629.1"/>
    <property type="molecule type" value="Genomic_DNA"/>
</dbReference>
<proteinExistence type="predicted"/>
<organism evidence="1">
    <name type="scientific">Moorena producens (strain JHB)</name>
    <dbReference type="NCBI Taxonomy" id="1454205"/>
    <lineage>
        <taxon>Bacteria</taxon>
        <taxon>Bacillati</taxon>
        <taxon>Cyanobacteriota</taxon>
        <taxon>Cyanophyceae</taxon>
        <taxon>Coleofasciculales</taxon>
        <taxon>Coleofasciculaceae</taxon>
        <taxon>Moorena</taxon>
    </lineage>
</organism>
<evidence type="ECO:0000313" key="1">
    <source>
        <dbReference type="EMBL" id="WAN68629.1"/>
    </source>
</evidence>
<accession>A0A9Q9UVA9</accession>
<sequence>MEFSPVLTTPDSRFPIPDSRFPIPDSRFPIPDSRLPIPDSRLPIPDSRFPIPDSLKNFLQNFSKYAIIISFLCYNKIAHFKINGKSQPTDIPQAKAGSGSHLKEIHLLCTMV</sequence>
<reference evidence="1" key="2">
    <citation type="submission" date="2022-10" db="EMBL/GenBank/DDBJ databases">
        <authorList>
            <person name="Ngo T.-E."/>
        </authorList>
    </citation>
    <scope>NUCLEOTIDE SEQUENCE</scope>
    <source>
        <strain evidence="1">JHB</strain>
    </source>
</reference>
<reference evidence="1" key="1">
    <citation type="journal article" date="2017" name="Proc. Natl. Acad. Sci. U.S.A.">
        <title>Comparative genomics uncovers the prolific and distinctive metabolic potential of the cyanobacterial genus Moorea.</title>
        <authorList>
            <person name="Leao T."/>
            <person name="Castelao G."/>
            <person name="Korobeynikov A."/>
            <person name="Monroe E.A."/>
            <person name="Podell S."/>
            <person name="Glukhov E."/>
            <person name="Allen E.E."/>
            <person name="Gerwick W.H."/>
            <person name="Gerwick L."/>
        </authorList>
    </citation>
    <scope>NUCLEOTIDE SEQUENCE</scope>
    <source>
        <strain evidence="1">JHB</strain>
    </source>
</reference>